<comment type="similarity">
    <text evidence="2">Belongs to the bacterial sugar transferase family.</text>
</comment>
<evidence type="ECO:0000256" key="7">
    <source>
        <dbReference type="SAM" id="MobiDB-lite"/>
    </source>
</evidence>
<dbReference type="OrthoDB" id="9808602at2"/>
<keyword evidence="5 8" id="KW-1133">Transmembrane helix</keyword>
<evidence type="ECO:0000256" key="8">
    <source>
        <dbReference type="SAM" id="Phobius"/>
    </source>
</evidence>
<feature type="transmembrane region" description="Helical" evidence="8">
    <location>
        <begin position="135"/>
        <end position="155"/>
    </location>
</feature>
<organism evidence="10 11">
    <name type="scientific">Mycolicibacterium grossiae</name>
    <dbReference type="NCBI Taxonomy" id="1552759"/>
    <lineage>
        <taxon>Bacteria</taxon>
        <taxon>Bacillati</taxon>
        <taxon>Actinomycetota</taxon>
        <taxon>Actinomycetes</taxon>
        <taxon>Mycobacteriales</taxon>
        <taxon>Mycobacteriaceae</taxon>
        <taxon>Mycolicibacterium</taxon>
    </lineage>
</organism>
<dbReference type="GO" id="GO:0016780">
    <property type="term" value="F:phosphotransferase activity, for other substituted phosphate groups"/>
    <property type="evidence" value="ECO:0007669"/>
    <property type="project" value="TreeGrafter"/>
</dbReference>
<feature type="transmembrane region" description="Helical" evidence="8">
    <location>
        <begin position="103"/>
        <end position="123"/>
    </location>
</feature>
<keyword evidence="6 8" id="KW-0472">Membrane</keyword>
<accession>A0A1E8PW66</accession>
<dbReference type="AlphaFoldDB" id="A0A1E8PW66"/>
<keyword evidence="3 10" id="KW-0808">Transferase</keyword>
<evidence type="ECO:0000256" key="4">
    <source>
        <dbReference type="ARBA" id="ARBA00022692"/>
    </source>
</evidence>
<dbReference type="Proteomes" id="UP000178953">
    <property type="component" value="Unassembled WGS sequence"/>
</dbReference>
<gene>
    <name evidence="10" type="ORF">BEL07_27580</name>
</gene>
<feature type="transmembrane region" description="Helical" evidence="8">
    <location>
        <begin position="72"/>
        <end position="91"/>
    </location>
</feature>
<dbReference type="PANTHER" id="PTHR30576:SF0">
    <property type="entry name" value="UNDECAPRENYL-PHOSPHATE N-ACETYLGALACTOSAMINYL 1-PHOSPHATE TRANSFERASE-RELATED"/>
    <property type="match status" value="1"/>
</dbReference>
<dbReference type="NCBIfam" id="TIGR03025">
    <property type="entry name" value="EPS_sugtrans"/>
    <property type="match status" value="1"/>
</dbReference>
<dbReference type="PANTHER" id="PTHR30576">
    <property type="entry name" value="COLANIC BIOSYNTHESIS UDP-GLUCOSE LIPID CARRIER TRANSFERASE"/>
    <property type="match status" value="1"/>
</dbReference>
<feature type="compositionally biased region" description="Polar residues" evidence="7">
    <location>
        <begin position="1"/>
        <end position="26"/>
    </location>
</feature>
<dbReference type="Pfam" id="PF02397">
    <property type="entry name" value="Bac_transf"/>
    <property type="match status" value="1"/>
</dbReference>
<dbReference type="EMBL" id="MCHX01000113">
    <property type="protein sequence ID" value="OFJ50553.1"/>
    <property type="molecule type" value="Genomic_DNA"/>
</dbReference>
<proteinExistence type="inferred from homology"/>
<sequence length="499" mass="54808">MAAPVISSQAGQRLSTSVPGTPTPSRSLADRLRRDPLHTVVTITLDAAAAALAVGVAMALAGDSPAWAAVGWQPWLFVPLVVLVMGSRALYRRHLRRNFLDEIGPLETSIALAALFLLTVILLAGSGGRPGEVVAGIWVCAAILLPATRLARAVVQRVLRQRFRSAAPTLVIGDGPISHQIITRMQQMPEYGLLPVGILRANSQTSGLNAMVPDFLDVPHLGSPTEFDTIAEATGAEELIVGFCNDVPFEDIVTAVRAAQRRGLRVWVVPRLHDAVGERARVEHLGGLPLLVLPHVNPLGWQFWMKGFLDRVLTTLGLIVISPVFLTLALLVRLSSPGPILFKQKRVGRDGKPFDCYKFRSMRPPRESDAQFELKAGSAPGGVEGVDRRTRIGKIMRQTSLDELPQLLNVIKGDMSLVGPRPERPEFVELFEAQIRRYGERHRVKAGVTGWAQVHGLRGQTSIADRAEWDNYYIENWSIWLDVKILFLTVRAVLKRAED</sequence>
<evidence type="ECO:0000256" key="3">
    <source>
        <dbReference type="ARBA" id="ARBA00022679"/>
    </source>
</evidence>
<protein>
    <submittedName>
        <fullName evidence="10">UDP-phosphate galactose phosphotransferase</fullName>
    </submittedName>
</protein>
<dbReference type="Gene3D" id="3.40.50.720">
    <property type="entry name" value="NAD(P)-binding Rossmann-like Domain"/>
    <property type="match status" value="1"/>
</dbReference>
<evidence type="ECO:0000259" key="9">
    <source>
        <dbReference type="Pfam" id="PF02397"/>
    </source>
</evidence>
<evidence type="ECO:0000256" key="5">
    <source>
        <dbReference type="ARBA" id="ARBA00022989"/>
    </source>
</evidence>
<dbReference type="GO" id="GO:0016020">
    <property type="term" value="C:membrane"/>
    <property type="evidence" value="ECO:0007669"/>
    <property type="project" value="UniProtKB-SubCell"/>
</dbReference>
<feature type="transmembrane region" description="Helical" evidence="8">
    <location>
        <begin position="312"/>
        <end position="332"/>
    </location>
</feature>
<keyword evidence="4 8" id="KW-0812">Transmembrane</keyword>
<reference evidence="10 11" key="1">
    <citation type="submission" date="2016-09" db="EMBL/GenBank/DDBJ databases">
        <title>genome sequence of Mycobacterium sp. 739 SCH.</title>
        <authorList>
            <person name="Greninger A.L."/>
            <person name="Qin X."/>
            <person name="Jerome K."/>
            <person name="Vora S."/>
            <person name="Quinn K."/>
        </authorList>
    </citation>
    <scope>NUCLEOTIDE SEQUENCE [LARGE SCALE GENOMIC DNA]</scope>
    <source>
        <strain evidence="10 11">SCH</strain>
    </source>
</reference>
<dbReference type="RefSeq" id="WP_070356219.1">
    <property type="nucleotide sequence ID" value="NZ_CP043474.1"/>
</dbReference>
<evidence type="ECO:0000256" key="2">
    <source>
        <dbReference type="ARBA" id="ARBA00006464"/>
    </source>
</evidence>
<feature type="transmembrane region" description="Helical" evidence="8">
    <location>
        <begin position="40"/>
        <end position="60"/>
    </location>
</feature>
<evidence type="ECO:0000256" key="1">
    <source>
        <dbReference type="ARBA" id="ARBA00004141"/>
    </source>
</evidence>
<evidence type="ECO:0000313" key="11">
    <source>
        <dbReference type="Proteomes" id="UP000178953"/>
    </source>
</evidence>
<keyword evidence="11" id="KW-1185">Reference proteome</keyword>
<comment type="subcellular location">
    <subcellularLocation>
        <location evidence="1">Membrane</location>
        <topology evidence="1">Multi-pass membrane protein</topology>
    </subcellularLocation>
</comment>
<evidence type="ECO:0000313" key="10">
    <source>
        <dbReference type="EMBL" id="OFJ50553.1"/>
    </source>
</evidence>
<feature type="region of interest" description="Disordered" evidence="7">
    <location>
        <begin position="1"/>
        <end position="29"/>
    </location>
</feature>
<dbReference type="InterPro" id="IPR003362">
    <property type="entry name" value="Bact_transf"/>
</dbReference>
<dbReference type="InterPro" id="IPR017475">
    <property type="entry name" value="EPS_sugar_tfrase"/>
</dbReference>
<name>A0A1E8PW66_9MYCO</name>
<feature type="domain" description="Bacterial sugar transferase" evidence="9">
    <location>
        <begin position="306"/>
        <end position="495"/>
    </location>
</feature>
<evidence type="ECO:0000256" key="6">
    <source>
        <dbReference type="ARBA" id="ARBA00023136"/>
    </source>
</evidence>
<comment type="caution">
    <text evidence="10">The sequence shown here is derived from an EMBL/GenBank/DDBJ whole genome shotgun (WGS) entry which is preliminary data.</text>
</comment>